<dbReference type="OrthoDB" id="292739at2"/>
<gene>
    <name evidence="2" type="ORF">PX52LOC_02205</name>
</gene>
<accession>A0A5C1A991</accession>
<feature type="transmembrane region" description="Helical" evidence="1">
    <location>
        <begin position="98"/>
        <end position="119"/>
    </location>
</feature>
<feature type="transmembrane region" description="Helical" evidence="1">
    <location>
        <begin position="26"/>
        <end position="43"/>
    </location>
</feature>
<protein>
    <submittedName>
        <fullName evidence="2">Uncharacterized protein</fullName>
    </submittedName>
</protein>
<sequence length="236" mass="25938">MAGVHGEHMYGYVDRVPGLCYVSTRFFHINFVPLIPLGSFVVLEGTEAEQGFQGKRIGFNAKSVLLGYFRGWVGLAVIVLFGYCAIQAGEIWSDGADALTRGLVICGLVAWYGCVWWALIASHKSWLIGWLLVLAGSAGYFAWDHENPPPQKPANFNPFRAAPPKVQQHREELPTVLLYANGCLFALSVLRTFDKAGRSRAYALGELLGVGDEQMDAIWEKATGQPIPDEYAEPSS</sequence>
<feature type="transmembrane region" description="Helical" evidence="1">
    <location>
        <begin position="64"/>
        <end position="86"/>
    </location>
</feature>
<evidence type="ECO:0000313" key="2">
    <source>
        <dbReference type="EMBL" id="QEL15290.1"/>
    </source>
</evidence>
<dbReference type="EMBL" id="CP042425">
    <property type="protein sequence ID" value="QEL15290.1"/>
    <property type="molecule type" value="Genomic_DNA"/>
</dbReference>
<keyword evidence="1" id="KW-1133">Transmembrane helix</keyword>
<dbReference type="RefSeq" id="WP_149110116.1">
    <property type="nucleotide sequence ID" value="NZ_CP042425.1"/>
</dbReference>
<dbReference type="KEGG" id="lrs:PX52LOC_02205"/>
<dbReference type="AlphaFoldDB" id="A0A5C1A991"/>
<feature type="transmembrane region" description="Helical" evidence="1">
    <location>
        <begin position="126"/>
        <end position="143"/>
    </location>
</feature>
<keyword evidence="3" id="KW-1185">Reference proteome</keyword>
<organism evidence="2 3">
    <name type="scientific">Limnoglobus roseus</name>
    <dbReference type="NCBI Taxonomy" id="2598579"/>
    <lineage>
        <taxon>Bacteria</taxon>
        <taxon>Pseudomonadati</taxon>
        <taxon>Planctomycetota</taxon>
        <taxon>Planctomycetia</taxon>
        <taxon>Gemmatales</taxon>
        <taxon>Gemmataceae</taxon>
        <taxon>Limnoglobus</taxon>
    </lineage>
</organism>
<reference evidence="3" key="1">
    <citation type="submission" date="2019-08" db="EMBL/GenBank/DDBJ databases">
        <title>Limnoglobus roseus gen. nov., sp. nov., a novel freshwater planctomycete with a giant genome from the family Gemmataceae.</title>
        <authorList>
            <person name="Kulichevskaya I.S."/>
            <person name="Naumoff D.G."/>
            <person name="Miroshnikov K."/>
            <person name="Ivanova A."/>
            <person name="Philippov D.A."/>
            <person name="Hakobyan A."/>
            <person name="Rijpstra I.C."/>
            <person name="Sinninghe Damste J.S."/>
            <person name="Liesack W."/>
            <person name="Dedysh S.N."/>
        </authorList>
    </citation>
    <scope>NUCLEOTIDE SEQUENCE [LARGE SCALE GENOMIC DNA]</scope>
    <source>
        <strain evidence="3">PX52</strain>
    </source>
</reference>
<feature type="transmembrane region" description="Helical" evidence="1">
    <location>
        <begin position="176"/>
        <end position="193"/>
    </location>
</feature>
<name>A0A5C1A991_9BACT</name>
<keyword evidence="1" id="KW-0812">Transmembrane</keyword>
<dbReference type="Proteomes" id="UP000324974">
    <property type="component" value="Chromosome"/>
</dbReference>
<proteinExistence type="predicted"/>
<evidence type="ECO:0000313" key="3">
    <source>
        <dbReference type="Proteomes" id="UP000324974"/>
    </source>
</evidence>
<keyword evidence="1" id="KW-0472">Membrane</keyword>
<evidence type="ECO:0000256" key="1">
    <source>
        <dbReference type="SAM" id="Phobius"/>
    </source>
</evidence>